<evidence type="ECO:0000313" key="1">
    <source>
        <dbReference type="EMBL" id="RAM35585.1"/>
    </source>
</evidence>
<name>A0A328HDW3_ARTGO</name>
<proteinExistence type="predicted"/>
<dbReference type="AlphaFoldDB" id="A0A328HDW3"/>
<reference evidence="1 2" key="1">
    <citation type="submission" date="2018-04" db="EMBL/GenBank/DDBJ databases">
        <title>Bacteria isolated from cave deposits of Manipur.</title>
        <authorList>
            <person name="Sahoo D."/>
            <person name="Sarangthem I."/>
            <person name="Nandeibam J."/>
        </authorList>
    </citation>
    <scope>NUCLEOTIDE SEQUENCE [LARGE SCALE GENOMIC DNA]</scope>
    <source>
        <strain evidence="2">mrc11</strain>
    </source>
</reference>
<evidence type="ECO:0000313" key="2">
    <source>
        <dbReference type="Proteomes" id="UP000249166"/>
    </source>
</evidence>
<dbReference type="RefSeq" id="WP_111905501.1">
    <property type="nucleotide sequence ID" value="NZ_JAUSXI010000001.1"/>
</dbReference>
<dbReference type="Proteomes" id="UP000249166">
    <property type="component" value="Unassembled WGS sequence"/>
</dbReference>
<organism evidence="1 2">
    <name type="scientific">Arthrobacter globiformis</name>
    <dbReference type="NCBI Taxonomy" id="1665"/>
    <lineage>
        <taxon>Bacteria</taxon>
        <taxon>Bacillati</taxon>
        <taxon>Actinomycetota</taxon>
        <taxon>Actinomycetes</taxon>
        <taxon>Micrococcales</taxon>
        <taxon>Micrococcaceae</taxon>
        <taxon>Arthrobacter</taxon>
    </lineage>
</organism>
<comment type="caution">
    <text evidence="1">The sequence shown here is derived from an EMBL/GenBank/DDBJ whole genome shotgun (WGS) entry which is preliminary data.</text>
</comment>
<protein>
    <submittedName>
        <fullName evidence="1">Uncharacterized protein</fullName>
    </submittedName>
</protein>
<sequence>MTFETAESMTIKIWDRSAVNHTLETLVHDFSSRANAKKSDVAVTLSGPNTFTLSLNTAAL</sequence>
<accession>A0A328HDW3</accession>
<gene>
    <name evidence="1" type="ORF">DBZ45_19590</name>
</gene>
<dbReference type="EMBL" id="QLNP01000102">
    <property type="protein sequence ID" value="RAM35585.1"/>
    <property type="molecule type" value="Genomic_DNA"/>
</dbReference>
<dbReference type="OrthoDB" id="4953841at2"/>